<sequence length="325" mass="37772">MAINYGVFTISLDFEMYWGVRDKRAISDYSVNLEGIRPAIAGMLDIFTEFKVHATWATVGFLFFRNSEHLLANLPKAIPTYTDINLSPYEYIKNKKLDDRYHFAPDLIQKIISTSGQEIASHTFSHYYCLEDGQTIDQFESDLALAVDTASALGYKLSSLVFPRNQWNSEYLSVLNKYNIKSFRGNELNWMNSASGQEGQSYFKRAARLLDSYINISGFNTHNISTCLENKPFNFPSSRFLRPYNNKLSFLDCLKLRRIKKAMTHAAKNNELFHLWWHPHNFGAETSKNLDMLREILDHYQFLNKNFGMRSLNMEELSFLEKAYD</sequence>
<comment type="caution">
    <text evidence="2">The sequence shown here is derived from an EMBL/GenBank/DDBJ whole genome shotgun (WGS) entry which is preliminary data.</text>
</comment>
<gene>
    <name evidence="2" type="ORF">H9J30_01270</name>
</gene>
<keyword evidence="3" id="KW-1185">Reference proteome</keyword>
<evidence type="ECO:0000313" key="2">
    <source>
        <dbReference type="EMBL" id="MCG9962560.1"/>
    </source>
</evidence>
<dbReference type="SUPFAM" id="SSF88713">
    <property type="entry name" value="Glycoside hydrolase/deacetylase"/>
    <property type="match status" value="1"/>
</dbReference>
<dbReference type="Gene3D" id="3.20.20.370">
    <property type="entry name" value="Glycoside hydrolase/deacetylase"/>
    <property type="match status" value="1"/>
</dbReference>
<name>A0ABS9QQE3_9GAMM</name>
<proteinExistence type="predicted"/>
<dbReference type="InterPro" id="IPR002509">
    <property type="entry name" value="NODB_dom"/>
</dbReference>
<dbReference type="RefSeq" id="WP_240129350.1">
    <property type="nucleotide sequence ID" value="NZ_JACSDI010000001.1"/>
</dbReference>
<dbReference type="Pfam" id="PF01522">
    <property type="entry name" value="Polysacc_deac_1"/>
    <property type="match status" value="1"/>
</dbReference>
<evidence type="ECO:0000313" key="3">
    <source>
        <dbReference type="Proteomes" id="UP000829384"/>
    </source>
</evidence>
<protein>
    <submittedName>
        <fullName evidence="2">Polysaccharide deacetylase family protein</fullName>
    </submittedName>
</protein>
<accession>A0ABS9QQE3</accession>
<evidence type="ECO:0000259" key="1">
    <source>
        <dbReference type="Pfam" id="PF01522"/>
    </source>
</evidence>
<dbReference type="EMBL" id="JACSDI010000001">
    <property type="protein sequence ID" value="MCG9962560.1"/>
    <property type="molecule type" value="Genomic_DNA"/>
</dbReference>
<dbReference type="InterPro" id="IPR011330">
    <property type="entry name" value="Glyco_hydro/deAcase_b/a-brl"/>
</dbReference>
<dbReference type="CDD" id="cd10929">
    <property type="entry name" value="CE4_u5"/>
    <property type="match status" value="1"/>
</dbReference>
<organism evidence="2 3">
    <name type="scientific">Shewanella cutis</name>
    <dbReference type="NCBI Taxonomy" id="2766780"/>
    <lineage>
        <taxon>Bacteria</taxon>
        <taxon>Pseudomonadati</taxon>
        <taxon>Pseudomonadota</taxon>
        <taxon>Gammaproteobacteria</taxon>
        <taxon>Alteromonadales</taxon>
        <taxon>Shewanellaceae</taxon>
        <taxon>Shewanella</taxon>
    </lineage>
</organism>
<dbReference type="Proteomes" id="UP000829384">
    <property type="component" value="Unassembled WGS sequence"/>
</dbReference>
<feature type="domain" description="NodB homology" evidence="1">
    <location>
        <begin position="42"/>
        <end position="181"/>
    </location>
</feature>
<reference evidence="2 3" key="1">
    <citation type="submission" date="2020-08" db="EMBL/GenBank/DDBJ databases">
        <title>Whole genome sequence of Shewanella sp strain PS-2.</title>
        <authorList>
            <person name="Das S.K."/>
        </authorList>
    </citation>
    <scope>NUCLEOTIDE SEQUENCE [LARGE SCALE GENOMIC DNA]</scope>
    <source>
        <strain evidence="2 3">PS-2</strain>
    </source>
</reference>